<organism evidence="2 3">
    <name type="scientific">Nitratiruptor tergarcus DSM 16512</name>
    <dbReference type="NCBI Taxonomy" id="1069081"/>
    <lineage>
        <taxon>Bacteria</taxon>
        <taxon>Pseudomonadati</taxon>
        <taxon>Campylobacterota</taxon>
        <taxon>Epsilonproteobacteria</taxon>
        <taxon>Nautiliales</taxon>
        <taxon>Nitratiruptoraceae</taxon>
        <taxon>Nitratiruptor</taxon>
    </lineage>
</organism>
<gene>
    <name evidence="2" type="ORF">SAMN05660197_1054</name>
</gene>
<keyword evidence="2" id="KW-0396">Initiation factor</keyword>
<evidence type="ECO:0000256" key="1">
    <source>
        <dbReference type="RuleBase" id="RU003814"/>
    </source>
</evidence>
<evidence type="ECO:0000313" key="2">
    <source>
        <dbReference type="EMBL" id="SMC09248.1"/>
    </source>
</evidence>
<protein>
    <submittedName>
        <fullName evidence="2">Translation initiation factor eIF-2B subunit delta</fullName>
    </submittedName>
</protein>
<dbReference type="PANTHER" id="PTHR43475">
    <property type="entry name" value="METHYLTHIORIBOSE-1-PHOSPHATE ISOMERASE"/>
    <property type="match status" value="1"/>
</dbReference>
<dbReference type="PANTHER" id="PTHR43475:SF1">
    <property type="entry name" value="METHYLTHIORIBOSE-1-PHOSPHATE ISOMERASE"/>
    <property type="match status" value="1"/>
</dbReference>
<accession>A0A1W1WSF3</accession>
<sequence length="246" mass="27743">MKWWEKEIDEIANDSFHGATYLTKKSIELVKKASFNELPLILPKLKNAQPFMASIYNFASFIENNLQNFSPTLCDKWWIEFEKANELIVQKAAPILRGKKILTHSFSSLVYKALLEAKDVQVLCTESRPKNEGRVLAQQLLQDGIDATLIIDAAAATLIKEVDVVVFGADGIGSFGLVHKVGSFPIALAAYEMQVPLMSLCPKQKIWPSDYALPKEERNPQELHFPNAINIYFDITPSKYITKIIN</sequence>
<proteinExistence type="inferred from homology"/>
<dbReference type="STRING" id="1069081.SAMN05660197_1054"/>
<dbReference type="EMBL" id="FWWZ01000001">
    <property type="protein sequence ID" value="SMC09248.1"/>
    <property type="molecule type" value="Genomic_DNA"/>
</dbReference>
<dbReference type="GO" id="GO:0046523">
    <property type="term" value="F:S-methyl-5-thioribose-1-phosphate isomerase activity"/>
    <property type="evidence" value="ECO:0007669"/>
    <property type="project" value="TreeGrafter"/>
</dbReference>
<keyword evidence="3" id="KW-1185">Reference proteome</keyword>
<dbReference type="Pfam" id="PF01008">
    <property type="entry name" value="IF-2B"/>
    <property type="match status" value="1"/>
</dbReference>
<dbReference type="Gene3D" id="3.40.50.10470">
    <property type="entry name" value="Translation initiation factor eif-2b, domain 2"/>
    <property type="match status" value="1"/>
</dbReference>
<dbReference type="InterPro" id="IPR000649">
    <property type="entry name" value="IF-2B-related"/>
</dbReference>
<dbReference type="InterPro" id="IPR037171">
    <property type="entry name" value="NagB/RpiA_transferase-like"/>
</dbReference>
<evidence type="ECO:0000313" key="3">
    <source>
        <dbReference type="Proteomes" id="UP000192602"/>
    </source>
</evidence>
<reference evidence="3" key="1">
    <citation type="submission" date="2017-04" db="EMBL/GenBank/DDBJ databases">
        <authorList>
            <person name="Varghese N."/>
            <person name="Submissions S."/>
        </authorList>
    </citation>
    <scope>NUCLEOTIDE SEQUENCE [LARGE SCALE GENOMIC DNA]</scope>
    <source>
        <strain evidence="3">DSM 16512</strain>
    </source>
</reference>
<dbReference type="GO" id="GO:0019509">
    <property type="term" value="P:L-methionine salvage from methylthioadenosine"/>
    <property type="evidence" value="ECO:0007669"/>
    <property type="project" value="TreeGrafter"/>
</dbReference>
<dbReference type="InterPro" id="IPR042529">
    <property type="entry name" value="IF_2B-like_C"/>
</dbReference>
<dbReference type="Proteomes" id="UP000192602">
    <property type="component" value="Unassembled WGS sequence"/>
</dbReference>
<dbReference type="GO" id="GO:0003743">
    <property type="term" value="F:translation initiation factor activity"/>
    <property type="evidence" value="ECO:0007669"/>
    <property type="project" value="UniProtKB-KW"/>
</dbReference>
<dbReference type="RefSeq" id="WP_084275486.1">
    <property type="nucleotide sequence ID" value="NZ_AP026671.1"/>
</dbReference>
<dbReference type="SUPFAM" id="SSF100950">
    <property type="entry name" value="NagB/RpiA/CoA transferase-like"/>
    <property type="match status" value="1"/>
</dbReference>
<name>A0A1W1WSF3_9BACT</name>
<dbReference type="AlphaFoldDB" id="A0A1W1WSF3"/>
<comment type="similarity">
    <text evidence="1">Belongs to the eIF-2B alpha/beta/delta subunits family.</text>
</comment>
<dbReference type="OrthoDB" id="9803436at2"/>
<keyword evidence="2" id="KW-0648">Protein biosynthesis</keyword>